<dbReference type="InterPro" id="IPR002125">
    <property type="entry name" value="CMP_dCMP_dom"/>
</dbReference>
<dbReference type="InterPro" id="IPR050202">
    <property type="entry name" value="Cyt/Deoxycyt_deaminase"/>
</dbReference>
<dbReference type="PROSITE" id="PS51747">
    <property type="entry name" value="CYT_DCMP_DEAMINASES_2"/>
    <property type="match status" value="1"/>
</dbReference>
<feature type="domain" description="CMP/dCMP-type deaminase" evidence="2">
    <location>
        <begin position="14"/>
        <end position="146"/>
    </location>
</feature>
<dbReference type="RefSeq" id="WP_278158769.1">
    <property type="nucleotide sequence ID" value="NZ_CP121252.1"/>
</dbReference>
<dbReference type="SUPFAM" id="SSF53927">
    <property type="entry name" value="Cytidine deaminase-like"/>
    <property type="match status" value="1"/>
</dbReference>
<evidence type="ECO:0000313" key="4">
    <source>
        <dbReference type="Proteomes" id="UP001219037"/>
    </source>
</evidence>
<accession>A0ABY8H9Q4</accession>
<name>A0ABY8H9Q4_9MICC</name>
<comment type="similarity">
    <text evidence="1">Belongs to the cytidine and deoxycytidylate deaminase family.</text>
</comment>
<gene>
    <name evidence="3" type="ORF">P8192_04370</name>
</gene>
<dbReference type="Proteomes" id="UP001219037">
    <property type="component" value="Chromosome"/>
</dbReference>
<sequence length="150" mass="15675">MPDLATEGTADSTVDWGALQDAAARVLDRAYAPYSGYPVAAAGLTGTGEVLTGVNVENASYGLTLCAECSLVSQLTLVPGRASGIRPELHAVVCLDADQQLITPCGRCRQLLYEFRPSEPGAALLVLTNEGPLSIEALLPYAFGPQHLST</sequence>
<organism evidence="3 4">
    <name type="scientific">Citricoccus muralis</name>
    <dbReference type="NCBI Taxonomy" id="169134"/>
    <lineage>
        <taxon>Bacteria</taxon>
        <taxon>Bacillati</taxon>
        <taxon>Actinomycetota</taxon>
        <taxon>Actinomycetes</taxon>
        <taxon>Micrococcales</taxon>
        <taxon>Micrococcaceae</taxon>
        <taxon>Citricoccus</taxon>
    </lineage>
</organism>
<dbReference type="InterPro" id="IPR016193">
    <property type="entry name" value="Cytidine_deaminase-like"/>
</dbReference>
<evidence type="ECO:0000259" key="2">
    <source>
        <dbReference type="PROSITE" id="PS51747"/>
    </source>
</evidence>
<dbReference type="Gene3D" id="3.40.140.10">
    <property type="entry name" value="Cytidine Deaminase, domain 2"/>
    <property type="match status" value="1"/>
</dbReference>
<evidence type="ECO:0000313" key="3">
    <source>
        <dbReference type="EMBL" id="WFP17352.1"/>
    </source>
</evidence>
<dbReference type="PANTHER" id="PTHR11644:SF2">
    <property type="entry name" value="CYTIDINE DEAMINASE"/>
    <property type="match status" value="1"/>
</dbReference>
<protein>
    <submittedName>
        <fullName evidence="3">Cytidine deaminase</fullName>
        <ecNumber evidence="3">3.5.4.5</ecNumber>
    </submittedName>
</protein>
<keyword evidence="3" id="KW-0378">Hydrolase</keyword>
<proteinExistence type="inferred from homology"/>
<dbReference type="PANTHER" id="PTHR11644">
    <property type="entry name" value="CYTIDINE DEAMINASE"/>
    <property type="match status" value="1"/>
</dbReference>
<dbReference type="EC" id="3.5.4.5" evidence="3"/>
<dbReference type="Pfam" id="PF00383">
    <property type="entry name" value="dCMP_cyt_deam_1"/>
    <property type="match status" value="1"/>
</dbReference>
<dbReference type="CDD" id="cd01283">
    <property type="entry name" value="cytidine_deaminase"/>
    <property type="match status" value="1"/>
</dbReference>
<evidence type="ECO:0000256" key="1">
    <source>
        <dbReference type="ARBA" id="ARBA00006576"/>
    </source>
</evidence>
<dbReference type="NCBIfam" id="NF004064">
    <property type="entry name" value="PRK05578.1"/>
    <property type="match status" value="1"/>
</dbReference>
<dbReference type="GO" id="GO:0004126">
    <property type="term" value="F:cytidine deaminase activity"/>
    <property type="evidence" value="ECO:0007669"/>
    <property type="project" value="UniProtKB-EC"/>
</dbReference>
<keyword evidence="4" id="KW-1185">Reference proteome</keyword>
<reference evidence="3 4" key="1">
    <citation type="submission" date="2023-04" db="EMBL/GenBank/DDBJ databases">
        <title>Funneling lignin-derived compounds into biodiesel using alkali-halophilic Citricoccus sp. P2.</title>
        <authorList>
            <person name="Luo C.-B."/>
        </authorList>
    </citation>
    <scope>NUCLEOTIDE SEQUENCE [LARGE SCALE GENOMIC DNA]</scope>
    <source>
        <strain evidence="3 4">P2</strain>
    </source>
</reference>
<dbReference type="EMBL" id="CP121252">
    <property type="protein sequence ID" value="WFP17352.1"/>
    <property type="molecule type" value="Genomic_DNA"/>
</dbReference>